<dbReference type="VEuPathDB" id="TrichDB:TVAG_021410"/>
<feature type="transmembrane region" description="Helical" evidence="2">
    <location>
        <begin position="361"/>
        <end position="380"/>
    </location>
</feature>
<keyword evidence="5" id="KW-1185">Reference proteome</keyword>
<name>A2DHC2_TRIV3</name>
<gene>
    <name evidence="4" type="ORF">TVAG_021410</name>
</gene>
<proteinExistence type="predicted"/>
<dbReference type="AlphaFoldDB" id="A2DHC2"/>
<dbReference type="EMBL" id="DS113200">
    <property type="protein sequence ID" value="EAY20195.1"/>
    <property type="molecule type" value="Genomic_DNA"/>
</dbReference>
<keyword evidence="2" id="KW-0472">Membrane</keyword>
<dbReference type="RefSeq" id="XP_001581181.1">
    <property type="nucleotide sequence ID" value="XM_001581131.1"/>
</dbReference>
<evidence type="ECO:0000313" key="4">
    <source>
        <dbReference type="EMBL" id="EAY20195.1"/>
    </source>
</evidence>
<evidence type="ECO:0000256" key="2">
    <source>
        <dbReference type="SAM" id="Phobius"/>
    </source>
</evidence>
<dbReference type="Pfam" id="PF17846">
    <property type="entry name" value="XRN_M"/>
    <property type="match status" value="1"/>
</dbReference>
<organism evidence="4 5">
    <name type="scientific">Trichomonas vaginalis (strain ATCC PRA-98 / G3)</name>
    <dbReference type="NCBI Taxonomy" id="412133"/>
    <lineage>
        <taxon>Eukaryota</taxon>
        <taxon>Metamonada</taxon>
        <taxon>Parabasalia</taxon>
        <taxon>Trichomonadida</taxon>
        <taxon>Trichomonadidae</taxon>
        <taxon>Trichomonas</taxon>
    </lineage>
</organism>
<protein>
    <recommendedName>
        <fullName evidence="3">Xrn1 helical domain-containing protein</fullName>
    </recommendedName>
</protein>
<evidence type="ECO:0000313" key="5">
    <source>
        <dbReference type="Proteomes" id="UP000001542"/>
    </source>
</evidence>
<reference evidence="4" key="1">
    <citation type="submission" date="2006-10" db="EMBL/GenBank/DDBJ databases">
        <authorList>
            <person name="Amadeo P."/>
            <person name="Zhao Q."/>
            <person name="Wortman J."/>
            <person name="Fraser-Liggett C."/>
            <person name="Carlton J."/>
        </authorList>
    </citation>
    <scope>NUCLEOTIDE SEQUENCE</scope>
    <source>
        <strain evidence="4">G3</strain>
    </source>
</reference>
<accession>A2DHC2</accession>
<reference evidence="4" key="2">
    <citation type="journal article" date="2007" name="Science">
        <title>Draft genome sequence of the sexually transmitted pathogen Trichomonas vaginalis.</title>
        <authorList>
            <person name="Carlton J.M."/>
            <person name="Hirt R.P."/>
            <person name="Silva J.C."/>
            <person name="Delcher A.L."/>
            <person name="Schatz M."/>
            <person name="Zhao Q."/>
            <person name="Wortman J.R."/>
            <person name="Bidwell S.L."/>
            <person name="Alsmark U.C.M."/>
            <person name="Besteiro S."/>
            <person name="Sicheritz-Ponten T."/>
            <person name="Noel C.J."/>
            <person name="Dacks J.B."/>
            <person name="Foster P.G."/>
            <person name="Simillion C."/>
            <person name="Van de Peer Y."/>
            <person name="Miranda-Saavedra D."/>
            <person name="Barton G.J."/>
            <person name="Westrop G.D."/>
            <person name="Mueller S."/>
            <person name="Dessi D."/>
            <person name="Fiori P.L."/>
            <person name="Ren Q."/>
            <person name="Paulsen I."/>
            <person name="Zhang H."/>
            <person name="Bastida-Corcuera F.D."/>
            <person name="Simoes-Barbosa A."/>
            <person name="Brown M.T."/>
            <person name="Hayes R.D."/>
            <person name="Mukherjee M."/>
            <person name="Okumura C.Y."/>
            <person name="Schneider R."/>
            <person name="Smith A.J."/>
            <person name="Vanacova S."/>
            <person name="Villalvazo M."/>
            <person name="Haas B.J."/>
            <person name="Pertea M."/>
            <person name="Feldblyum T.V."/>
            <person name="Utterback T.R."/>
            <person name="Shu C.L."/>
            <person name="Osoegawa K."/>
            <person name="de Jong P.J."/>
            <person name="Hrdy I."/>
            <person name="Horvathova L."/>
            <person name="Zubacova Z."/>
            <person name="Dolezal P."/>
            <person name="Malik S.B."/>
            <person name="Logsdon J.M. Jr."/>
            <person name="Henze K."/>
            <person name="Gupta A."/>
            <person name="Wang C.C."/>
            <person name="Dunne R.L."/>
            <person name="Upcroft J.A."/>
            <person name="Upcroft P."/>
            <person name="White O."/>
            <person name="Salzberg S.L."/>
            <person name="Tang P."/>
            <person name="Chiu C.-H."/>
            <person name="Lee Y.-S."/>
            <person name="Embley T.M."/>
            <person name="Coombs G.H."/>
            <person name="Mottram J.C."/>
            <person name="Tachezy J."/>
            <person name="Fraser-Liggett C.M."/>
            <person name="Johnson P.J."/>
        </authorList>
    </citation>
    <scope>NUCLEOTIDE SEQUENCE [LARGE SCALE GENOMIC DNA]</scope>
    <source>
        <strain evidence="4">G3</strain>
    </source>
</reference>
<dbReference type="VEuPathDB" id="TrichDB:TVAGG3_0677920"/>
<dbReference type="InParanoid" id="A2DHC2"/>
<dbReference type="KEGG" id="tva:5465730"/>
<feature type="compositionally biased region" description="Basic residues" evidence="1">
    <location>
        <begin position="224"/>
        <end position="236"/>
    </location>
</feature>
<feature type="domain" description="Xrn1 helical" evidence="3">
    <location>
        <begin position="7"/>
        <end position="43"/>
    </location>
</feature>
<evidence type="ECO:0000259" key="3">
    <source>
        <dbReference type="Pfam" id="PF17846"/>
    </source>
</evidence>
<evidence type="ECO:0000256" key="1">
    <source>
        <dbReference type="SAM" id="MobiDB-lite"/>
    </source>
</evidence>
<dbReference type="InterPro" id="IPR041412">
    <property type="entry name" value="Xrn1_helical"/>
</dbReference>
<feature type="transmembrane region" description="Helical" evidence="2">
    <location>
        <begin position="387"/>
        <end position="404"/>
    </location>
</feature>
<feature type="region of interest" description="Disordered" evidence="1">
    <location>
        <begin position="220"/>
        <end position="248"/>
    </location>
</feature>
<keyword evidence="2" id="KW-0812">Transmembrane</keyword>
<keyword evidence="2" id="KW-1133">Transmembrane helix</keyword>
<dbReference type="Proteomes" id="UP000001542">
    <property type="component" value="Unassembled WGS sequence"/>
</dbReference>
<feature type="transmembrane region" description="Helical" evidence="2">
    <location>
        <begin position="459"/>
        <end position="478"/>
    </location>
</feature>
<sequence length="485" mass="56642">MNTSKAKDKMISHCFLDGLLFTHKFYTTGVPSWTWIYKYHFAPPLTVIERFIDTHIPSINDNGQMNLLYNLTIDYNENKQLLPPEIISLRKKDKYLKRLLNTKRVKSLNQRYSFEIPVYERIIESLRFEFSTIVSKYPYLVQPEEPIVIEKQEFSEICVKQDEPMIFQDKNSNNQISSASAMTISNTATNNPELNFSSVPNAISFESTHSSSDTKQIYYQNTATKRRKTTKSKSTKYHQYDQQKRSKQTIYRPKIKRIINNYNTYQPRTRTTTNYDNGYKQQNVHNYSYSNNCSCSSNNYGYTSNNNGYASNYYGCASKNYGYASNYYCCASKNYGYASNYYGYASYNYDYDESFSLCTCLYHIFCILLSMTLIIGFIFLYNDQDLVPAKLISVLLFSVRVFMLHSDEYDDDCCCNFLKSLLTITHIIICFLLFLGSDDFSLYYLGLLILWRFFKSKQLILALIILSFMGDLSLSMTLEFCGSFF</sequence>
<feature type="transmembrane region" description="Helical" evidence="2">
    <location>
        <begin position="424"/>
        <end position="447"/>
    </location>
</feature>